<dbReference type="EMBL" id="JAUQSY010000015">
    <property type="protein sequence ID" value="MDO7876995.1"/>
    <property type="molecule type" value="Genomic_DNA"/>
</dbReference>
<dbReference type="CDD" id="cd00093">
    <property type="entry name" value="HTH_XRE"/>
    <property type="match status" value="1"/>
</dbReference>
<dbReference type="Proteomes" id="UP001176429">
    <property type="component" value="Unassembled WGS sequence"/>
</dbReference>
<protein>
    <submittedName>
        <fullName evidence="2">Helix-turn-helix transcriptional regulator</fullName>
    </submittedName>
</protein>
<dbReference type="InterPro" id="IPR001387">
    <property type="entry name" value="Cro/C1-type_HTH"/>
</dbReference>
<accession>A0ABT9BFE4</accession>
<dbReference type="Pfam" id="PF01381">
    <property type="entry name" value="HTH_3"/>
    <property type="match status" value="1"/>
</dbReference>
<keyword evidence="3" id="KW-1185">Reference proteome</keyword>
<name>A0ABT9BFE4_9BACT</name>
<dbReference type="PROSITE" id="PS50943">
    <property type="entry name" value="HTH_CROC1"/>
    <property type="match status" value="1"/>
</dbReference>
<dbReference type="SUPFAM" id="SSF47413">
    <property type="entry name" value="lambda repressor-like DNA-binding domains"/>
    <property type="match status" value="1"/>
</dbReference>
<reference evidence="2" key="1">
    <citation type="submission" date="2023-07" db="EMBL/GenBank/DDBJ databases">
        <authorList>
            <person name="Kim M.K."/>
        </authorList>
    </citation>
    <scope>NUCLEOTIDE SEQUENCE</scope>
    <source>
        <strain evidence="2">ASUV-10-1</strain>
    </source>
</reference>
<evidence type="ECO:0000313" key="2">
    <source>
        <dbReference type="EMBL" id="MDO7876995.1"/>
    </source>
</evidence>
<dbReference type="Gene3D" id="1.10.260.40">
    <property type="entry name" value="lambda repressor-like DNA-binding domains"/>
    <property type="match status" value="1"/>
</dbReference>
<comment type="caution">
    <text evidence="2">The sequence shown here is derived from an EMBL/GenBank/DDBJ whole genome shotgun (WGS) entry which is preliminary data.</text>
</comment>
<organism evidence="2 3">
    <name type="scientific">Hymenobacter aranciens</name>
    <dbReference type="NCBI Taxonomy" id="3063996"/>
    <lineage>
        <taxon>Bacteria</taxon>
        <taxon>Pseudomonadati</taxon>
        <taxon>Bacteroidota</taxon>
        <taxon>Cytophagia</taxon>
        <taxon>Cytophagales</taxon>
        <taxon>Hymenobacteraceae</taxon>
        <taxon>Hymenobacter</taxon>
    </lineage>
</organism>
<dbReference type="RefSeq" id="WP_305008389.1">
    <property type="nucleotide sequence ID" value="NZ_JAUQSY010000015.1"/>
</dbReference>
<evidence type="ECO:0000313" key="3">
    <source>
        <dbReference type="Proteomes" id="UP001176429"/>
    </source>
</evidence>
<gene>
    <name evidence="2" type="ORF">Q5H93_19775</name>
</gene>
<sequence>MPRPAAYSDTLLARVRRHYGLSQAELAALLGLSGAQLSRLEAGQQGYSPALRERLGPFLLALPPAAEASARHLAEAQAEAASLLPPPPPGPVEAGLLERRRAACLHEARTLRWRLRHLPAQAAVAARWAQAMPALLADLPPAPPEATTAEAARLRYVHAWLATVPLALDAGQLAEWHLGYARAQALEAEAAALATVLAS</sequence>
<evidence type="ECO:0000259" key="1">
    <source>
        <dbReference type="PROSITE" id="PS50943"/>
    </source>
</evidence>
<dbReference type="InterPro" id="IPR010982">
    <property type="entry name" value="Lambda_DNA-bd_dom_sf"/>
</dbReference>
<feature type="domain" description="HTH cro/C1-type" evidence="1">
    <location>
        <begin position="12"/>
        <end position="44"/>
    </location>
</feature>
<proteinExistence type="predicted"/>